<keyword evidence="2" id="KW-1185">Reference proteome</keyword>
<proteinExistence type="predicted"/>
<accession>A0A3B1J3M6</accession>
<dbReference type="AlphaFoldDB" id="A0A3B1J3M6"/>
<reference evidence="1" key="4">
    <citation type="submission" date="2025-09" db="UniProtKB">
        <authorList>
            <consortium name="Ensembl"/>
        </authorList>
    </citation>
    <scope>IDENTIFICATION</scope>
</reference>
<dbReference type="InParanoid" id="A0A3B1J3M6"/>
<sequence>LSNTTIVISQLTGSPPSVAVNINVNRSCFSLSRGLCKTISTFLRPSALFCSSKTKLSVG</sequence>
<reference evidence="2" key="2">
    <citation type="journal article" date="2014" name="Nat. Commun.">
        <title>The cavefish genome reveals candidate genes for eye loss.</title>
        <authorList>
            <person name="McGaugh S.E."/>
            <person name="Gross J.B."/>
            <person name="Aken B."/>
            <person name="Blin M."/>
            <person name="Borowsky R."/>
            <person name="Chalopin D."/>
            <person name="Hinaux H."/>
            <person name="Jeffery W.R."/>
            <person name="Keene A."/>
            <person name="Ma L."/>
            <person name="Minx P."/>
            <person name="Murphy D."/>
            <person name="O'Quin K.E."/>
            <person name="Retaux S."/>
            <person name="Rohner N."/>
            <person name="Searle S.M."/>
            <person name="Stahl B.A."/>
            <person name="Tabin C."/>
            <person name="Volff J.N."/>
            <person name="Yoshizawa M."/>
            <person name="Warren W.C."/>
        </authorList>
    </citation>
    <scope>NUCLEOTIDE SEQUENCE [LARGE SCALE GENOMIC DNA]</scope>
    <source>
        <strain evidence="2">female</strain>
    </source>
</reference>
<dbReference type="Ensembl" id="ENSAMXT00000051068.1">
    <property type="protein sequence ID" value="ENSAMXP00000036450.1"/>
    <property type="gene ID" value="ENSAMXG00000031549.1"/>
</dbReference>
<evidence type="ECO:0000313" key="2">
    <source>
        <dbReference type="Proteomes" id="UP000018467"/>
    </source>
</evidence>
<dbReference type="GeneTree" id="ENSGT01120000272017"/>
<name>A0A3B1J3M6_ASTMX</name>
<reference evidence="2" key="1">
    <citation type="submission" date="2013-03" db="EMBL/GenBank/DDBJ databases">
        <authorList>
            <person name="Jeffery W."/>
            <person name="Warren W."/>
            <person name="Wilson R.K."/>
        </authorList>
    </citation>
    <scope>NUCLEOTIDE SEQUENCE</scope>
    <source>
        <strain evidence="2">female</strain>
    </source>
</reference>
<dbReference type="Proteomes" id="UP000018467">
    <property type="component" value="Unassembled WGS sequence"/>
</dbReference>
<protein>
    <submittedName>
        <fullName evidence="1">Uncharacterized protein</fullName>
    </submittedName>
</protein>
<evidence type="ECO:0000313" key="1">
    <source>
        <dbReference type="Ensembl" id="ENSAMXP00000036450.1"/>
    </source>
</evidence>
<reference evidence="1" key="3">
    <citation type="submission" date="2025-08" db="UniProtKB">
        <authorList>
            <consortium name="Ensembl"/>
        </authorList>
    </citation>
    <scope>IDENTIFICATION</scope>
</reference>
<organism evidence="1 2">
    <name type="scientific">Astyanax mexicanus</name>
    <name type="common">Blind cave fish</name>
    <name type="synonym">Astyanax fasciatus mexicanus</name>
    <dbReference type="NCBI Taxonomy" id="7994"/>
    <lineage>
        <taxon>Eukaryota</taxon>
        <taxon>Metazoa</taxon>
        <taxon>Chordata</taxon>
        <taxon>Craniata</taxon>
        <taxon>Vertebrata</taxon>
        <taxon>Euteleostomi</taxon>
        <taxon>Actinopterygii</taxon>
        <taxon>Neopterygii</taxon>
        <taxon>Teleostei</taxon>
        <taxon>Ostariophysi</taxon>
        <taxon>Characiformes</taxon>
        <taxon>Characoidei</taxon>
        <taxon>Acestrorhamphidae</taxon>
        <taxon>Acestrorhamphinae</taxon>
        <taxon>Astyanax</taxon>
    </lineage>
</organism>
<dbReference type="Bgee" id="ENSAMXG00000031549">
    <property type="expression patterns" value="Expressed in brain and 6 other cell types or tissues"/>
</dbReference>